<feature type="region of interest" description="Disordered" evidence="1">
    <location>
        <begin position="38"/>
        <end position="62"/>
    </location>
</feature>
<name>W1P4U9_AMBTC</name>
<keyword evidence="3" id="KW-1185">Reference proteome</keyword>
<gene>
    <name evidence="2" type="ORF">AMTR_s00080p00079830</name>
</gene>
<dbReference type="Gramene" id="ERN04912">
    <property type="protein sequence ID" value="ERN04912"/>
    <property type="gene ID" value="AMTR_s00080p00079830"/>
</dbReference>
<protein>
    <submittedName>
        <fullName evidence="2">Uncharacterized protein</fullName>
    </submittedName>
</protein>
<proteinExistence type="predicted"/>
<dbReference type="AlphaFoldDB" id="W1P4U9"/>
<sequence>MRATQQMRRTNRLEVALQLSQKGPKLYSLMTPPLEVHVQSSSSSYDDPVSSGSKRQRYHTPIRTQCRSKQPTFNDSITEVMIEVSDSIKMQARETAGNDSTPVVDVLSKVRRDTLKIVEDMWRAGEVGDDVFVMTTRIFQDSIKAEMLLNLPHPRI</sequence>
<dbReference type="EMBL" id="KI394095">
    <property type="protein sequence ID" value="ERN04912.1"/>
    <property type="molecule type" value="Genomic_DNA"/>
</dbReference>
<evidence type="ECO:0000313" key="2">
    <source>
        <dbReference type="EMBL" id="ERN04912.1"/>
    </source>
</evidence>
<feature type="compositionally biased region" description="Low complexity" evidence="1">
    <location>
        <begin position="40"/>
        <end position="53"/>
    </location>
</feature>
<accession>W1P4U9</accession>
<organism evidence="2 3">
    <name type="scientific">Amborella trichopoda</name>
    <dbReference type="NCBI Taxonomy" id="13333"/>
    <lineage>
        <taxon>Eukaryota</taxon>
        <taxon>Viridiplantae</taxon>
        <taxon>Streptophyta</taxon>
        <taxon>Embryophyta</taxon>
        <taxon>Tracheophyta</taxon>
        <taxon>Spermatophyta</taxon>
        <taxon>Magnoliopsida</taxon>
        <taxon>Amborellales</taxon>
        <taxon>Amborellaceae</taxon>
        <taxon>Amborella</taxon>
    </lineage>
</organism>
<evidence type="ECO:0000313" key="3">
    <source>
        <dbReference type="Proteomes" id="UP000017836"/>
    </source>
</evidence>
<dbReference type="Proteomes" id="UP000017836">
    <property type="component" value="Unassembled WGS sequence"/>
</dbReference>
<reference evidence="3" key="1">
    <citation type="journal article" date="2013" name="Science">
        <title>The Amborella genome and the evolution of flowering plants.</title>
        <authorList>
            <consortium name="Amborella Genome Project"/>
        </authorList>
    </citation>
    <scope>NUCLEOTIDE SEQUENCE [LARGE SCALE GENOMIC DNA]</scope>
</reference>
<evidence type="ECO:0000256" key="1">
    <source>
        <dbReference type="SAM" id="MobiDB-lite"/>
    </source>
</evidence>
<dbReference type="HOGENOM" id="CLU_095115_1_0_1"/>